<dbReference type="Pfam" id="PF13558">
    <property type="entry name" value="SbcC_Walker_B"/>
    <property type="match status" value="1"/>
</dbReference>
<keyword evidence="1" id="KW-0175">Coiled coil</keyword>
<dbReference type="PANTHER" id="PTHR32114:SF2">
    <property type="entry name" value="ABC TRANSPORTER ABCH.3"/>
    <property type="match status" value="1"/>
</dbReference>
<comment type="caution">
    <text evidence="3">The sequence shown here is derived from an EMBL/GenBank/DDBJ whole genome shotgun (WGS) entry which is preliminary data.</text>
</comment>
<dbReference type="Pfam" id="PF13476">
    <property type="entry name" value="AAA_23"/>
    <property type="match status" value="1"/>
</dbReference>
<dbReference type="GO" id="GO:0016887">
    <property type="term" value="F:ATP hydrolysis activity"/>
    <property type="evidence" value="ECO:0007669"/>
    <property type="project" value="InterPro"/>
</dbReference>
<feature type="coiled-coil region" evidence="1">
    <location>
        <begin position="820"/>
        <end position="847"/>
    </location>
</feature>
<dbReference type="GO" id="GO:0006302">
    <property type="term" value="P:double-strand break repair"/>
    <property type="evidence" value="ECO:0007669"/>
    <property type="project" value="InterPro"/>
</dbReference>
<feature type="coiled-coil region" evidence="1">
    <location>
        <begin position="620"/>
        <end position="675"/>
    </location>
</feature>
<dbReference type="SUPFAM" id="SSF52540">
    <property type="entry name" value="P-loop containing nucleoside triphosphate hydrolases"/>
    <property type="match status" value="2"/>
</dbReference>
<evidence type="ECO:0000256" key="1">
    <source>
        <dbReference type="SAM" id="Coils"/>
    </source>
</evidence>
<reference evidence="3" key="1">
    <citation type="journal article" date="2023" name="Int. J. Syst. Evol. Microbiol.">
        <title>&lt;i&gt;Shewanella septentrionalis&lt;/i&gt; sp. nov. and &lt;i&gt;Shewanella holmiensis&lt;/i&gt; sp. nov., isolated from Baltic Sea water and sediments.</title>
        <authorList>
            <person name="Martin-Rodriguez A.J."/>
            <person name="Thorell K."/>
            <person name="Joffre E."/>
            <person name="Jensie-Markopoulos S."/>
            <person name="Moore E.R.B."/>
            <person name="Sjoling A."/>
        </authorList>
    </citation>
    <scope>NUCLEOTIDE SEQUENCE</scope>
    <source>
        <strain evidence="3">SP1S2-7</strain>
    </source>
</reference>
<feature type="coiled-coil region" evidence="1">
    <location>
        <begin position="719"/>
        <end position="781"/>
    </location>
</feature>
<proteinExistence type="predicted"/>
<evidence type="ECO:0000259" key="2">
    <source>
        <dbReference type="Pfam" id="PF13476"/>
    </source>
</evidence>
<sequence length="1231" mass="140705">MKILSLRFKNINSLKDEWKIDFTASPFAENGLFAIIGPTGSGKTTILDAICLALYHRTPRLAVISKSTNELMTRGTSECLAEVEFEVKGVGYRAFWSQRRARDNADGNLQDAQVELAQIADGKIIASQIKLKSDAIEKITGLDFARFTKSMMLSQGEFAAFLNADANVRAELLEELTGTEIYGLISERVHQEFSQSKQQLQLLESQINHVQVLTAEQVTENETQQQTLTRDLKQLQQQIEHKKQFLQWHKQLTHSSEHHLACQQAFEQAKQAIVDQQSGLQKLADSEPAQQLKPIFEQQAYLAKKLADLSMQIEGIGQQLQQSNIKVSLNEQAYTAQQLSVDAAKTSHKQLLRLIDQQIIPLDHEIKVLTQQFEREQQSFAKQQLEQQRLSKRLIDTQHAIANINQNQHHLSTLVGQFPQGQVIAQHIAAWKSQHQQWLSQAKTQQEYRAEIEVQTHTSDMLQQQIDDVQKSITVNRDQVALLNGEQQNLQTNISQLLAGRTESDLHNEYQQLLEQQSLREKLAQFSKDSIQGRQVCADAEQAIQQRQLEIAGKENALTQTRGLWSDKNVQLKDVQQLLKQEHRIADLTRERAKLVEGEPCALCGSTEHPLVSSYQKLDLSQTEQREAVLLDELERLKTQGEQQKQDLAELTYIQQNQQSAIEELQTKLLQYRQQTIDCCQALDVSFDLDEIQSQQAIADYIATVDEHKKQLSDVMLKLKVLNDSVSQVIEQKTQLEQRQNADNSKLQLAQLELKTALQQIDKHNHQINLIESNLSAIKQQLINHIQKCDLPLPEWADIASWLYALEADIQQWLDARQTQERNRQQLALLEQELQQYQYQATQITEQISLTQTGLTKTQQDLQLKQQQRADLFADKQVDEVKHQSEHELGLQESDLQTKLARLQESKAQIQTLTTQKLGLSQQLELEYLDHQQVVERWHQALTVSPFENEHEFQRALLTPEEHQRLTALKRQLDNQLQESQVLFAQAAKNINELQQQGVLHAFDAMHLDDVTLEQQTLLERQQFQQQILWQCQHALKQDLELKQQQQNLLEQFSLAKQDYDDIAYLQGLIGSQKGDKFRRFAQGLTLDHLVELANRQLDRLHGRYQLERKDTEALELQVLDTWQGDAIRDTRTLSGGESFLVSLALALALSDLVSHKTSIDSLFLDEGFGTLDSQTLDTALDALDNLNASGKMIGVISHIEAMKERIAVQIKVNKINGLGVSKLQNQFAMS</sequence>
<gene>
    <name evidence="3" type="ORF">NE535_01320</name>
</gene>
<dbReference type="RefSeq" id="WP_261296886.1">
    <property type="nucleotide sequence ID" value="NZ_JAMTCD010000001.1"/>
</dbReference>
<dbReference type="Gene3D" id="3.40.50.300">
    <property type="entry name" value="P-loop containing nucleotide triphosphate hydrolases"/>
    <property type="match status" value="2"/>
</dbReference>
<organism evidence="3 4">
    <name type="scientific">Shewanella holmiensis</name>
    <dbReference type="NCBI Taxonomy" id="2952222"/>
    <lineage>
        <taxon>Bacteria</taxon>
        <taxon>Pseudomonadati</taxon>
        <taxon>Pseudomonadota</taxon>
        <taxon>Gammaproteobacteria</taxon>
        <taxon>Alteromonadales</taxon>
        <taxon>Shewanellaceae</taxon>
        <taxon>Shewanella</taxon>
    </lineage>
</organism>
<dbReference type="PANTHER" id="PTHR32114">
    <property type="entry name" value="ABC TRANSPORTER ABCH.3"/>
    <property type="match status" value="1"/>
</dbReference>
<evidence type="ECO:0000313" key="3">
    <source>
        <dbReference type="EMBL" id="MCT7940444.1"/>
    </source>
</evidence>
<dbReference type="AlphaFoldDB" id="A0A9X3ATQ3"/>
<feature type="domain" description="Rad50/SbcC-type AAA" evidence="2">
    <location>
        <begin position="5"/>
        <end position="240"/>
    </location>
</feature>
<name>A0A9X3ATQ3_9GAMM</name>
<dbReference type="EMBL" id="JAMTCD010000001">
    <property type="protein sequence ID" value="MCT7940444.1"/>
    <property type="molecule type" value="Genomic_DNA"/>
</dbReference>
<evidence type="ECO:0000313" key="4">
    <source>
        <dbReference type="Proteomes" id="UP001155546"/>
    </source>
</evidence>
<keyword evidence="4" id="KW-1185">Reference proteome</keyword>
<dbReference type="InterPro" id="IPR027417">
    <property type="entry name" value="P-loop_NTPase"/>
</dbReference>
<feature type="coiled-coil region" evidence="1">
    <location>
        <begin position="896"/>
        <end position="923"/>
    </location>
</feature>
<accession>A0A9X3ATQ3</accession>
<dbReference type="Proteomes" id="UP001155546">
    <property type="component" value="Unassembled WGS sequence"/>
</dbReference>
<protein>
    <submittedName>
        <fullName evidence="3">AAA family ATPase</fullName>
    </submittedName>
</protein>
<dbReference type="InterPro" id="IPR038729">
    <property type="entry name" value="Rad50/SbcC_AAA"/>
</dbReference>